<feature type="coiled-coil region" evidence="3">
    <location>
        <begin position="184"/>
        <end position="211"/>
    </location>
</feature>
<feature type="signal peptide" evidence="4">
    <location>
        <begin position="1"/>
        <end position="27"/>
    </location>
</feature>
<dbReference type="RefSeq" id="WP_206292781.1">
    <property type="nucleotide sequence ID" value="NZ_CP063458.1"/>
</dbReference>
<dbReference type="EMBL" id="CP063458">
    <property type="protein sequence ID" value="QOV89725.1"/>
    <property type="molecule type" value="Genomic_DNA"/>
</dbReference>
<evidence type="ECO:0000256" key="3">
    <source>
        <dbReference type="SAM" id="Coils"/>
    </source>
</evidence>
<evidence type="ECO:0000256" key="1">
    <source>
        <dbReference type="ARBA" id="ARBA00004196"/>
    </source>
</evidence>
<evidence type="ECO:0000256" key="4">
    <source>
        <dbReference type="SAM" id="SignalP"/>
    </source>
</evidence>
<evidence type="ECO:0000313" key="6">
    <source>
        <dbReference type="EMBL" id="QOV89725.1"/>
    </source>
</evidence>
<dbReference type="PANTHER" id="PTHR32347:SF23">
    <property type="entry name" value="BLL5650 PROTEIN"/>
    <property type="match status" value="1"/>
</dbReference>
<keyword evidence="2 3" id="KW-0175">Coiled coil</keyword>
<proteinExistence type="predicted"/>
<dbReference type="Proteomes" id="UP000593765">
    <property type="component" value="Chromosome"/>
</dbReference>
<sequence length="489" mass="52620">MIRNPVRVALSAAIAAALLGSSCPSFAQSDPKAAETKPAEVKPDAKPGTPEFVKVVKGDLALEVRAEAPFQPIDPFEVKTDFKAYTGPLTISTIVEQGTLVRKDQSLITFDRTFIDWAVLGATNELAAAKAAQTKAEIDARLAEESDKLTLRQTEDALKNVEAGKKWFEEVDGPQMLLMADLNVKQAQNSVDDQTDELDQLKKMYAGEELTTATADIVVRRAIRSLEQAKVVLKIQQERSDKTKTFDYPVQRQRVLDIVVQAKSSLEALKATQAQTAVARAAGLQNARTLVEQAEKKLADIKSDSAQFQIKSPGDGVVAYGAMVDGVLTGGDPKAYQVGDKLAAGSVIMRVYQPGKLRLSINLPESQAFWVEKGDKARITPASLPQTSYTAETSSVELQTRAQGMGFVTTIDLENVDARLIPGMKATVVIDAGKVKDALLLPLSSVVGGKVKVKQASDKIVEKAVKVGKTDGKMVQILSGLSEGDEVVK</sequence>
<dbReference type="Gene3D" id="2.40.30.170">
    <property type="match status" value="1"/>
</dbReference>
<keyword evidence="7" id="KW-1185">Reference proteome</keyword>
<dbReference type="Pfam" id="PF25954">
    <property type="entry name" value="Beta-barrel_RND_2"/>
    <property type="match status" value="1"/>
</dbReference>
<name>A0A7M2WW58_9BACT</name>
<comment type="subcellular location">
    <subcellularLocation>
        <location evidence="1">Cell envelope</location>
    </subcellularLocation>
</comment>
<dbReference type="KEGG" id="hbs:IPV69_26665"/>
<reference evidence="6 7" key="1">
    <citation type="submission" date="2020-10" db="EMBL/GenBank/DDBJ databases">
        <title>Wide distribution of Phycisphaera-like planctomycetes from WD2101 soil group in peatlands and genome analysis of the first cultivated representative.</title>
        <authorList>
            <person name="Dedysh S.N."/>
            <person name="Beletsky A.V."/>
            <person name="Ivanova A."/>
            <person name="Kulichevskaya I.S."/>
            <person name="Suzina N.E."/>
            <person name="Philippov D.A."/>
            <person name="Rakitin A.L."/>
            <person name="Mardanov A.V."/>
            <person name="Ravin N.V."/>
        </authorList>
    </citation>
    <scope>NUCLEOTIDE SEQUENCE [LARGE SCALE GENOMIC DNA]</scope>
    <source>
        <strain evidence="6 7">M1803</strain>
    </source>
</reference>
<evidence type="ECO:0000259" key="5">
    <source>
        <dbReference type="Pfam" id="PF25954"/>
    </source>
</evidence>
<gene>
    <name evidence="6" type="ORF">IPV69_26665</name>
</gene>
<dbReference type="PANTHER" id="PTHR32347">
    <property type="entry name" value="EFFLUX SYSTEM COMPONENT YKNX-RELATED"/>
    <property type="match status" value="1"/>
</dbReference>
<dbReference type="Gene3D" id="2.40.420.20">
    <property type="match status" value="1"/>
</dbReference>
<dbReference type="InterPro" id="IPR058792">
    <property type="entry name" value="Beta-barrel_RND_2"/>
</dbReference>
<evidence type="ECO:0000313" key="7">
    <source>
        <dbReference type="Proteomes" id="UP000593765"/>
    </source>
</evidence>
<accession>A0A7M2WW58</accession>
<dbReference type="InterPro" id="IPR050465">
    <property type="entry name" value="UPF0194_transport"/>
</dbReference>
<protein>
    <submittedName>
        <fullName evidence="6">Efflux RND transporter periplasmic adaptor subunit</fullName>
    </submittedName>
</protein>
<dbReference type="AlphaFoldDB" id="A0A7M2WW58"/>
<organism evidence="6 7">
    <name type="scientific">Humisphaera borealis</name>
    <dbReference type="NCBI Taxonomy" id="2807512"/>
    <lineage>
        <taxon>Bacteria</taxon>
        <taxon>Pseudomonadati</taxon>
        <taxon>Planctomycetota</taxon>
        <taxon>Phycisphaerae</taxon>
        <taxon>Tepidisphaerales</taxon>
        <taxon>Tepidisphaeraceae</taxon>
        <taxon>Humisphaera</taxon>
    </lineage>
</organism>
<dbReference type="GO" id="GO:0030313">
    <property type="term" value="C:cell envelope"/>
    <property type="evidence" value="ECO:0007669"/>
    <property type="project" value="UniProtKB-SubCell"/>
</dbReference>
<evidence type="ECO:0000256" key="2">
    <source>
        <dbReference type="ARBA" id="ARBA00023054"/>
    </source>
</evidence>
<keyword evidence="4" id="KW-0732">Signal</keyword>
<dbReference type="PROSITE" id="PS51257">
    <property type="entry name" value="PROKAR_LIPOPROTEIN"/>
    <property type="match status" value="1"/>
</dbReference>
<feature type="domain" description="CusB-like beta-barrel" evidence="5">
    <location>
        <begin position="359"/>
        <end position="432"/>
    </location>
</feature>
<feature type="coiled-coil region" evidence="3">
    <location>
        <begin position="284"/>
        <end position="311"/>
    </location>
</feature>
<feature type="chain" id="PRO_5034890853" evidence="4">
    <location>
        <begin position="28"/>
        <end position="489"/>
    </location>
</feature>